<evidence type="ECO:0000313" key="1">
    <source>
        <dbReference type="EMBL" id="MCG7940813.1"/>
    </source>
</evidence>
<gene>
    <name evidence="1" type="ORF">JAZ04_18410</name>
</gene>
<accession>A0A9E4K7Y8</accession>
<evidence type="ECO:0000313" key="2">
    <source>
        <dbReference type="Proteomes" id="UP000886687"/>
    </source>
</evidence>
<dbReference type="EMBL" id="JAEPDI010000015">
    <property type="protein sequence ID" value="MCG7940813.1"/>
    <property type="molecule type" value="Genomic_DNA"/>
</dbReference>
<sequence>MEISGLVQIAAEGRVRITMQAEDQEREMVGSTQLMLAAIGIFNHDSLFRIRRSTALLRRS</sequence>
<protein>
    <submittedName>
        <fullName evidence="1">Uncharacterized protein</fullName>
    </submittedName>
</protein>
<dbReference type="Proteomes" id="UP000886687">
    <property type="component" value="Unassembled WGS sequence"/>
</dbReference>
<reference evidence="1" key="1">
    <citation type="journal article" date="2021" name="Proc. Natl. Acad. Sci. U.S.A.">
        <title>Global biogeography of chemosynthetic symbionts reveals both localized and globally distributed symbiont groups. .</title>
        <authorList>
            <person name="Osvatic J.T."/>
            <person name="Wilkins L.G.E."/>
            <person name="Leibrecht L."/>
            <person name="Leray M."/>
            <person name="Zauner S."/>
            <person name="Polzin J."/>
            <person name="Camacho Y."/>
            <person name="Gros O."/>
            <person name="van Gils J.A."/>
            <person name="Eisen J.A."/>
            <person name="Petersen J.M."/>
            <person name="Yuen B."/>
        </authorList>
    </citation>
    <scope>NUCLEOTIDE SEQUENCE</scope>
    <source>
        <strain evidence="1">MAGL173</strain>
    </source>
</reference>
<organism evidence="1 2">
    <name type="scientific">Candidatus Thiodiazotropha lotti</name>
    <dbReference type="NCBI Taxonomy" id="2792787"/>
    <lineage>
        <taxon>Bacteria</taxon>
        <taxon>Pseudomonadati</taxon>
        <taxon>Pseudomonadota</taxon>
        <taxon>Gammaproteobacteria</taxon>
        <taxon>Chromatiales</taxon>
        <taxon>Sedimenticolaceae</taxon>
        <taxon>Candidatus Thiodiazotropha</taxon>
    </lineage>
</organism>
<proteinExistence type="predicted"/>
<name>A0A9E4K7Y8_9GAMM</name>
<comment type="caution">
    <text evidence="1">The sequence shown here is derived from an EMBL/GenBank/DDBJ whole genome shotgun (WGS) entry which is preliminary data.</text>
</comment>
<dbReference type="AlphaFoldDB" id="A0A9E4K7Y8"/>